<protein>
    <submittedName>
        <fullName evidence="2 4">Uncharacterized protein</fullName>
    </submittedName>
</protein>
<evidence type="ECO:0000313" key="2">
    <source>
        <dbReference type="EMBL" id="VDL92106.1"/>
    </source>
</evidence>
<organism evidence="4">
    <name type="scientific">Schistocephalus solidus</name>
    <name type="common">Tapeworm</name>
    <dbReference type="NCBI Taxonomy" id="70667"/>
    <lineage>
        <taxon>Eukaryota</taxon>
        <taxon>Metazoa</taxon>
        <taxon>Spiralia</taxon>
        <taxon>Lophotrochozoa</taxon>
        <taxon>Platyhelminthes</taxon>
        <taxon>Cestoda</taxon>
        <taxon>Eucestoda</taxon>
        <taxon>Diphyllobothriidea</taxon>
        <taxon>Diphyllobothriidae</taxon>
        <taxon>Schistocephalus</taxon>
    </lineage>
</organism>
<dbReference type="AlphaFoldDB" id="A0A183SNC3"/>
<feature type="region of interest" description="Disordered" evidence="1">
    <location>
        <begin position="137"/>
        <end position="178"/>
    </location>
</feature>
<dbReference type="Proteomes" id="UP000275846">
    <property type="component" value="Unassembled WGS sequence"/>
</dbReference>
<proteinExistence type="predicted"/>
<reference evidence="4" key="1">
    <citation type="submission" date="2016-06" db="UniProtKB">
        <authorList>
            <consortium name="WormBaseParasite"/>
        </authorList>
    </citation>
    <scope>IDENTIFICATION</scope>
</reference>
<evidence type="ECO:0000313" key="3">
    <source>
        <dbReference type="Proteomes" id="UP000275846"/>
    </source>
</evidence>
<keyword evidence="3" id="KW-1185">Reference proteome</keyword>
<dbReference type="WBParaSite" id="SSLN_0000590801-mRNA-1">
    <property type="protein sequence ID" value="SSLN_0000590801-mRNA-1"/>
    <property type="gene ID" value="SSLN_0000590801"/>
</dbReference>
<dbReference type="EMBL" id="UYSU01033376">
    <property type="protein sequence ID" value="VDL92106.1"/>
    <property type="molecule type" value="Genomic_DNA"/>
</dbReference>
<reference evidence="2 3" key="2">
    <citation type="submission" date="2018-11" db="EMBL/GenBank/DDBJ databases">
        <authorList>
            <consortium name="Pathogen Informatics"/>
        </authorList>
    </citation>
    <scope>NUCLEOTIDE SEQUENCE [LARGE SCALE GENOMIC DNA]</scope>
    <source>
        <strain evidence="2 3">NST_G2</strain>
    </source>
</reference>
<name>A0A183SNC3_SCHSO</name>
<gene>
    <name evidence="2" type="ORF">SSLN_LOCUS5721</name>
</gene>
<sequence length="178" mass="19879">MDDERLSKRIFYGDVTTSAHCQGSQKRRYKDTLKNALKQLQITPASWEDLAQDRPAWIRCVKTSAAIYEANRIAASKTTCPTPTTSVATSDYLPPATSNTTTAPITSDGILVLTYRYCDRSLANPSHRDWQIMACSTSTQQGTPPPIPSLPLRIHSLHGTPRSHAHPRKRNPPRCRHI</sequence>
<evidence type="ECO:0000256" key="1">
    <source>
        <dbReference type="SAM" id="MobiDB-lite"/>
    </source>
</evidence>
<dbReference type="OrthoDB" id="6154480at2759"/>
<accession>A0A183SNC3</accession>
<feature type="compositionally biased region" description="Basic residues" evidence="1">
    <location>
        <begin position="161"/>
        <end position="178"/>
    </location>
</feature>
<evidence type="ECO:0000313" key="4">
    <source>
        <dbReference type="WBParaSite" id="SSLN_0000590801-mRNA-1"/>
    </source>
</evidence>